<evidence type="ECO:0000259" key="6">
    <source>
        <dbReference type="Pfam" id="PF03469"/>
    </source>
</evidence>
<dbReference type="PANTHER" id="PTHR21596:SF23">
    <property type="entry name" value="FACTOR OF DNA METHYLATION 4"/>
    <property type="match status" value="1"/>
</dbReference>
<feature type="compositionally biased region" description="Basic and acidic residues" evidence="4">
    <location>
        <begin position="103"/>
        <end position="134"/>
    </location>
</feature>
<accession>A0A022PTZ7</accession>
<dbReference type="AlphaFoldDB" id="A0A022PTZ7"/>
<evidence type="ECO:0000256" key="2">
    <source>
        <dbReference type="ARBA" id="ARBA00023158"/>
    </source>
</evidence>
<dbReference type="PANTHER" id="PTHR21596">
    <property type="entry name" value="RIBONUCLEASE P SUBUNIT P38"/>
    <property type="match status" value="1"/>
</dbReference>
<gene>
    <name evidence="8" type="ORF">MIMGU_mgv1a025152mg</name>
</gene>
<dbReference type="STRING" id="4155.A0A022PTZ7"/>
<evidence type="ECO:0008006" key="10">
    <source>
        <dbReference type="Google" id="ProtNLM"/>
    </source>
</evidence>
<evidence type="ECO:0000313" key="9">
    <source>
        <dbReference type="Proteomes" id="UP000030748"/>
    </source>
</evidence>
<dbReference type="InterPro" id="IPR038588">
    <property type="entry name" value="XS_domain_sf"/>
</dbReference>
<evidence type="ECO:0000313" key="8">
    <source>
        <dbReference type="EMBL" id="EYU18979.1"/>
    </source>
</evidence>
<protein>
    <recommendedName>
        <fullName evidence="10">XS domain-containing protein</fullName>
    </recommendedName>
</protein>
<keyword evidence="9" id="KW-1185">Reference proteome</keyword>
<dbReference type="InterPro" id="IPR005380">
    <property type="entry name" value="XS_domain"/>
</dbReference>
<feature type="region of interest" description="Disordered" evidence="4">
    <location>
        <begin position="692"/>
        <end position="713"/>
    </location>
</feature>
<proteinExistence type="predicted"/>
<feature type="domain" description="Zinc finger-XS" evidence="7">
    <location>
        <begin position="42"/>
        <end position="83"/>
    </location>
</feature>
<evidence type="ECO:0000256" key="4">
    <source>
        <dbReference type="SAM" id="MobiDB-lite"/>
    </source>
</evidence>
<name>A0A022PTZ7_ERYGU</name>
<evidence type="ECO:0000256" key="1">
    <source>
        <dbReference type="ARBA" id="ARBA00023054"/>
    </source>
</evidence>
<dbReference type="Pfam" id="PF03470">
    <property type="entry name" value="zf-XS"/>
    <property type="match status" value="1"/>
</dbReference>
<evidence type="ECO:0000259" key="7">
    <source>
        <dbReference type="Pfam" id="PF03470"/>
    </source>
</evidence>
<keyword evidence="2" id="KW-0943">RNA-mediated gene silencing</keyword>
<feature type="coiled-coil region" evidence="3">
    <location>
        <begin position="395"/>
        <end position="599"/>
    </location>
</feature>
<feature type="non-terminal residue" evidence="8">
    <location>
        <position position="713"/>
    </location>
</feature>
<dbReference type="InterPro" id="IPR045177">
    <property type="entry name" value="FDM1-5/IDN2"/>
</dbReference>
<keyword evidence="1 3" id="KW-0175">Coiled coil</keyword>
<dbReference type="CDD" id="cd12266">
    <property type="entry name" value="RRM_like_XS"/>
    <property type="match status" value="1"/>
</dbReference>
<dbReference type="InterPro" id="IPR005379">
    <property type="entry name" value="FDM1-5/IDN2_XH"/>
</dbReference>
<dbReference type="EMBL" id="KI632313">
    <property type="protein sequence ID" value="EYU18979.1"/>
    <property type="molecule type" value="Genomic_DNA"/>
</dbReference>
<feature type="domain" description="Factor of DNA methylation 1-5/IDN2" evidence="6">
    <location>
        <begin position="603"/>
        <end position="713"/>
    </location>
</feature>
<feature type="region of interest" description="Disordered" evidence="4">
    <location>
        <begin position="95"/>
        <end position="134"/>
    </location>
</feature>
<dbReference type="Pfam" id="PF03468">
    <property type="entry name" value="XS"/>
    <property type="match status" value="1"/>
</dbReference>
<dbReference type="Pfam" id="PF03469">
    <property type="entry name" value="XH"/>
    <property type="match status" value="1"/>
</dbReference>
<dbReference type="Proteomes" id="UP000030748">
    <property type="component" value="Unassembled WGS sequence"/>
</dbReference>
<reference evidence="8 9" key="1">
    <citation type="journal article" date="2013" name="Proc. Natl. Acad. Sci. U.S.A.">
        <title>Fine-scale variation in meiotic recombination in Mimulus inferred from population shotgun sequencing.</title>
        <authorList>
            <person name="Hellsten U."/>
            <person name="Wright K.M."/>
            <person name="Jenkins J."/>
            <person name="Shu S."/>
            <person name="Yuan Y."/>
            <person name="Wessler S.R."/>
            <person name="Schmutz J."/>
            <person name="Willis J.H."/>
            <person name="Rokhsar D.S."/>
        </authorList>
    </citation>
    <scope>NUCLEOTIDE SEQUENCE [LARGE SCALE GENOMIC DNA]</scope>
    <source>
        <strain evidence="9">cv. DUN x IM62</strain>
    </source>
</reference>
<dbReference type="GO" id="GO:0080188">
    <property type="term" value="P:gene silencing by siRNA-directed DNA methylation"/>
    <property type="evidence" value="ECO:0007669"/>
    <property type="project" value="InterPro"/>
</dbReference>
<dbReference type="Gene3D" id="3.30.70.2890">
    <property type="entry name" value="XS domain"/>
    <property type="match status" value="1"/>
</dbReference>
<dbReference type="InterPro" id="IPR005381">
    <property type="entry name" value="Znf-XS_domain"/>
</dbReference>
<feature type="domain" description="XS" evidence="5">
    <location>
        <begin position="224"/>
        <end position="334"/>
    </location>
</feature>
<sequence length="713" mass="83658">MSHRRERRDSRHSEIEELEYRHYKQLRDGKIKISGSGKYLVCPFCRDHSRRDYDLLDLERHASRIAKESKSASFSDKARHLGLIKYLHWYGHRKGELSQSTKRSPERSDNYEDDKRKSPETDRDSKLQQRDTERTIQDVKKLIEGDDSSIHTTVIVTEPWETLPGPHQIATRKGDIAVKADDFETEPGEIIRESADVGVIAKETLEFQSRRGSAVRPSAHKGDDEPIVWPWMAVLANLPVEKKNGKYAGDSCRKLKDEWVNQGYNPVKVHPLWDFRGHSGFAIVEFKKDWEGFNNAMAFEKTFETSRYGKRDWYARRDKGDKLYAWLAREEEYRGMGLIGKHLRRHGDLKSVSEIQKEDRRKETSLMCNLTIELETKSKECEEIKKNISKTEVFMRNIVEQKEEMTQKYNEEMEKMQAVASEFSQRIYEDHERSRAELEARREELKSREKELKQRQALNKSENRELEEHKKMNEMAILKQKKADENMLKLAEEQKRQKELFHNKIIELEANLDQKQALELQVERLRGAVEVMKHMADEGDMEEKKKLESIEEELQEKEEELDGVGSLNQALIIKERNTNDELQEARKQLIEVLKDSRANICVKRMGELDGKPFVKAAKIKYAGEDEITKAMELCSLWEDHLRDPSWHPYKVVMEGGAHKEVLDENDEKLNELKTEFGEEVYKSVTKALDEMNEYNPSGRYPVPELWNNSENRK</sequence>
<organism evidence="8 9">
    <name type="scientific">Erythranthe guttata</name>
    <name type="common">Yellow monkey flower</name>
    <name type="synonym">Mimulus guttatus</name>
    <dbReference type="NCBI Taxonomy" id="4155"/>
    <lineage>
        <taxon>Eukaryota</taxon>
        <taxon>Viridiplantae</taxon>
        <taxon>Streptophyta</taxon>
        <taxon>Embryophyta</taxon>
        <taxon>Tracheophyta</taxon>
        <taxon>Spermatophyta</taxon>
        <taxon>Magnoliopsida</taxon>
        <taxon>eudicotyledons</taxon>
        <taxon>Gunneridae</taxon>
        <taxon>Pentapetalae</taxon>
        <taxon>asterids</taxon>
        <taxon>lamiids</taxon>
        <taxon>Lamiales</taxon>
        <taxon>Phrymaceae</taxon>
        <taxon>Erythranthe</taxon>
    </lineage>
</organism>
<evidence type="ECO:0000259" key="5">
    <source>
        <dbReference type="Pfam" id="PF03468"/>
    </source>
</evidence>
<evidence type="ECO:0000256" key="3">
    <source>
        <dbReference type="SAM" id="Coils"/>
    </source>
</evidence>
<dbReference type="eggNOG" id="ENOG502QWMB">
    <property type="taxonomic scope" value="Eukaryota"/>
</dbReference>